<evidence type="ECO:0000313" key="2">
    <source>
        <dbReference type="EMBL" id="SUJ30563.1"/>
    </source>
</evidence>
<accession>A0A380CXW0</accession>
<proteinExistence type="predicted"/>
<dbReference type="EMBL" id="UGYW01000002">
    <property type="protein sequence ID" value="SUJ30563.1"/>
    <property type="molecule type" value="Genomic_DNA"/>
</dbReference>
<dbReference type="AlphaFoldDB" id="A0A380CXW0"/>
<evidence type="ECO:0000256" key="1">
    <source>
        <dbReference type="SAM" id="SignalP"/>
    </source>
</evidence>
<sequence length="216" mass="24949">MYKYFLILFIALAILNVSQAQTISNKSRSKVIAADFERVKDAIPEMENLYRMGTMHIKALQNTDSTAAFQIEETAYGDDFVADNQKEWKELLSPAKKVENPSSIYMLISYTQKDKSLSVKPPKKDFYFPDYGVTWNLTVKKIKEKQTELVLTYESLSPEFKQKIDKEFKSDTYFKNVINKIVVNDKMLPIIENLLIKELRVDRESPAPMAAPRLSN</sequence>
<feature type="chain" id="PRO_5017020315" description="DUF4468 domain-containing protein" evidence="1">
    <location>
        <begin position="21"/>
        <end position="216"/>
    </location>
</feature>
<evidence type="ECO:0008006" key="4">
    <source>
        <dbReference type="Google" id="ProtNLM"/>
    </source>
</evidence>
<feature type="signal peptide" evidence="1">
    <location>
        <begin position="1"/>
        <end position="20"/>
    </location>
</feature>
<organism evidence="2 3">
    <name type="scientific">Sphingobacterium spiritivorum</name>
    <name type="common">Flavobacterium spiritivorum</name>
    <dbReference type="NCBI Taxonomy" id="258"/>
    <lineage>
        <taxon>Bacteria</taxon>
        <taxon>Pseudomonadati</taxon>
        <taxon>Bacteroidota</taxon>
        <taxon>Sphingobacteriia</taxon>
        <taxon>Sphingobacteriales</taxon>
        <taxon>Sphingobacteriaceae</taxon>
        <taxon>Sphingobacterium</taxon>
    </lineage>
</organism>
<name>A0A380CXW0_SPHSI</name>
<reference evidence="2 3" key="1">
    <citation type="submission" date="2018-06" db="EMBL/GenBank/DDBJ databases">
        <authorList>
            <consortium name="Pathogen Informatics"/>
            <person name="Doyle S."/>
        </authorList>
    </citation>
    <scope>NUCLEOTIDE SEQUENCE [LARGE SCALE GENOMIC DNA]</scope>
    <source>
        <strain evidence="2 3">NCTC11388</strain>
    </source>
</reference>
<dbReference type="Proteomes" id="UP000254893">
    <property type="component" value="Unassembled WGS sequence"/>
</dbReference>
<keyword evidence="1" id="KW-0732">Signal</keyword>
<gene>
    <name evidence="2" type="ORF">NCTC11388_04810</name>
</gene>
<protein>
    <recommendedName>
        <fullName evidence="4">DUF4468 domain-containing protein</fullName>
    </recommendedName>
</protein>
<dbReference type="RefSeq" id="WP_115171908.1">
    <property type="nucleotide sequence ID" value="NZ_UGYW01000002.1"/>
</dbReference>
<evidence type="ECO:0000313" key="3">
    <source>
        <dbReference type="Proteomes" id="UP000254893"/>
    </source>
</evidence>